<evidence type="ECO:0000313" key="1">
    <source>
        <dbReference type="EMBL" id="OCT89911.1"/>
    </source>
</evidence>
<protein>
    <submittedName>
        <fullName evidence="1">Uncharacterized protein</fullName>
    </submittedName>
</protein>
<dbReference type="Proteomes" id="UP000694892">
    <property type="component" value="Chromosome 3L"/>
</dbReference>
<sequence length="126" mass="14189">MDINMALFNLNHCVNPALATWRGLEVKFLNYCQTIHSNNCCLCNTSTSRTNFPQSRAPPSTNRCPGFQDGYRIGKYPLTEINDLSCRLRCVLSGPTLVLTSLEQKRRFCEKSVSSVKPLRICDTAI</sequence>
<organism evidence="1 2">
    <name type="scientific">Xenopus laevis</name>
    <name type="common">African clawed frog</name>
    <dbReference type="NCBI Taxonomy" id="8355"/>
    <lineage>
        <taxon>Eukaryota</taxon>
        <taxon>Metazoa</taxon>
        <taxon>Chordata</taxon>
        <taxon>Craniata</taxon>
        <taxon>Vertebrata</taxon>
        <taxon>Euteleostomi</taxon>
        <taxon>Amphibia</taxon>
        <taxon>Batrachia</taxon>
        <taxon>Anura</taxon>
        <taxon>Pipoidea</taxon>
        <taxon>Pipidae</taxon>
        <taxon>Xenopodinae</taxon>
        <taxon>Xenopus</taxon>
        <taxon>Xenopus</taxon>
    </lineage>
</organism>
<accession>A0A974HU20</accession>
<gene>
    <name evidence="1" type="ORF">XELAEV_18018523mg</name>
</gene>
<dbReference type="AlphaFoldDB" id="A0A974HU20"/>
<name>A0A974HU20_XENLA</name>
<reference evidence="2" key="1">
    <citation type="journal article" date="2016" name="Nature">
        <title>Genome evolution in the allotetraploid frog Xenopus laevis.</title>
        <authorList>
            <person name="Session A.M."/>
            <person name="Uno Y."/>
            <person name="Kwon T."/>
            <person name="Chapman J.A."/>
            <person name="Toyoda A."/>
            <person name="Takahashi S."/>
            <person name="Fukui A."/>
            <person name="Hikosaka A."/>
            <person name="Suzuki A."/>
            <person name="Kondo M."/>
            <person name="van Heeringen S.J."/>
            <person name="Quigley I."/>
            <person name="Heinz S."/>
            <person name="Ogino H."/>
            <person name="Ochi H."/>
            <person name="Hellsten U."/>
            <person name="Lyons J.B."/>
            <person name="Simakov O."/>
            <person name="Putnam N."/>
            <person name="Stites J."/>
            <person name="Kuroki Y."/>
            <person name="Tanaka T."/>
            <person name="Michiue T."/>
            <person name="Watanabe M."/>
            <person name="Bogdanovic O."/>
            <person name="Lister R."/>
            <person name="Georgiou G."/>
            <person name="Paranjpe S.S."/>
            <person name="van Kruijsbergen I."/>
            <person name="Shu S."/>
            <person name="Carlson J."/>
            <person name="Kinoshita T."/>
            <person name="Ohta Y."/>
            <person name="Mawaribuchi S."/>
            <person name="Jenkins J."/>
            <person name="Grimwood J."/>
            <person name="Schmutz J."/>
            <person name="Mitros T."/>
            <person name="Mozaffari S.V."/>
            <person name="Suzuki Y."/>
            <person name="Haramoto Y."/>
            <person name="Yamamoto T.S."/>
            <person name="Takagi C."/>
            <person name="Heald R."/>
            <person name="Miller K."/>
            <person name="Haudenschild C."/>
            <person name="Kitzman J."/>
            <person name="Nakayama T."/>
            <person name="Izutsu Y."/>
            <person name="Robert J."/>
            <person name="Fortriede J."/>
            <person name="Burns K."/>
            <person name="Lotay V."/>
            <person name="Karimi K."/>
            <person name="Yasuoka Y."/>
            <person name="Dichmann D.S."/>
            <person name="Flajnik M.F."/>
            <person name="Houston D.W."/>
            <person name="Shendure J."/>
            <person name="DuPasquier L."/>
            <person name="Vize P.D."/>
            <person name="Zorn A.M."/>
            <person name="Ito M."/>
            <person name="Marcotte E.M."/>
            <person name="Wallingford J.B."/>
            <person name="Ito Y."/>
            <person name="Asashima M."/>
            <person name="Ueno N."/>
            <person name="Matsuda Y."/>
            <person name="Veenstra G.J."/>
            <person name="Fujiyama A."/>
            <person name="Harland R.M."/>
            <person name="Taira M."/>
            <person name="Rokhsar D.S."/>
        </authorList>
    </citation>
    <scope>NUCLEOTIDE SEQUENCE [LARGE SCALE GENOMIC DNA]</scope>
    <source>
        <strain evidence="2">J</strain>
    </source>
</reference>
<dbReference type="EMBL" id="CM004470">
    <property type="protein sequence ID" value="OCT89911.1"/>
    <property type="molecule type" value="Genomic_DNA"/>
</dbReference>
<proteinExistence type="predicted"/>
<evidence type="ECO:0000313" key="2">
    <source>
        <dbReference type="Proteomes" id="UP000694892"/>
    </source>
</evidence>